<dbReference type="InterPro" id="IPR045357">
    <property type="entry name" value="Aminopeptidase_N-like_N"/>
</dbReference>
<evidence type="ECO:0000313" key="17">
    <source>
        <dbReference type="EMBL" id="MCY0966400.1"/>
    </source>
</evidence>
<comment type="catalytic activity">
    <reaction evidence="1">
        <text>Release of an N-terminal amino acid, Xaa-|-Yaa- from a peptide, amide or arylamide. Xaa is preferably Ala, but may be most amino acids including Pro (slow action). When a terminal hydrophobic residue is followed by a prolyl residue, the two may be released as an intact Xaa-Pro dipeptide.</text>
        <dbReference type="EC" id="3.4.11.2"/>
    </reaction>
</comment>
<comment type="cofactor">
    <cofactor evidence="2">
        <name>Zn(2+)</name>
        <dbReference type="ChEBI" id="CHEBI:29105"/>
    </cofactor>
</comment>
<keyword evidence="7" id="KW-0645">Protease</keyword>
<dbReference type="InterPro" id="IPR037144">
    <property type="entry name" value="Peptidase_M1_pepN_C_sf"/>
</dbReference>
<feature type="domain" description="Peptidase M1 alanyl aminopeptidase C-terminal" evidence="15">
    <location>
        <begin position="563"/>
        <end position="881"/>
    </location>
</feature>
<dbReference type="GO" id="GO:0008270">
    <property type="term" value="F:zinc ion binding"/>
    <property type="evidence" value="ECO:0007669"/>
    <property type="project" value="InterPro"/>
</dbReference>
<dbReference type="FunFam" id="3.30.2010.30:FF:000002">
    <property type="entry name" value="Putative aminopeptidase N"/>
    <property type="match status" value="1"/>
</dbReference>
<dbReference type="EMBL" id="JAPNOA010000054">
    <property type="protein sequence ID" value="MCY0966400.1"/>
    <property type="molecule type" value="Genomic_DNA"/>
</dbReference>
<keyword evidence="10" id="KW-0862">Zinc</keyword>
<dbReference type="Gene3D" id="2.60.40.1730">
    <property type="entry name" value="tricorn interacting facor f3 domain"/>
    <property type="match status" value="1"/>
</dbReference>
<comment type="caution">
    <text evidence="17">The sequence shown here is derived from an EMBL/GenBank/DDBJ whole genome shotgun (WGS) entry which is preliminary data.</text>
</comment>
<dbReference type="Gene3D" id="3.30.2010.30">
    <property type="match status" value="1"/>
</dbReference>
<evidence type="ECO:0000256" key="11">
    <source>
        <dbReference type="ARBA" id="ARBA00023049"/>
    </source>
</evidence>
<dbReference type="InterPro" id="IPR038438">
    <property type="entry name" value="PepN_Ig-like_sf"/>
</dbReference>
<dbReference type="GO" id="GO:0016285">
    <property type="term" value="F:alanyl aminopeptidase activity"/>
    <property type="evidence" value="ECO:0007669"/>
    <property type="project" value="UniProtKB-EC"/>
</dbReference>
<evidence type="ECO:0000259" key="13">
    <source>
        <dbReference type="Pfam" id="PF01433"/>
    </source>
</evidence>
<feature type="domain" description="Peptidase M1 membrane alanine aminopeptidase" evidence="13">
    <location>
        <begin position="230"/>
        <end position="441"/>
    </location>
</feature>
<reference evidence="17" key="1">
    <citation type="submission" date="2022-11" db="EMBL/GenBank/DDBJ databases">
        <title>Parathalassolutuus dongxingensis gen. nov., sp. nov., a novel member of family Oceanospirillaceae isolated from a coastal shrimp pond in Guangxi, China.</title>
        <authorList>
            <person name="Chen H."/>
        </authorList>
    </citation>
    <scope>NUCLEOTIDE SEQUENCE</scope>
    <source>
        <strain evidence="17">G-43</strain>
    </source>
</reference>
<name>A0A9X3EGP4_9GAMM</name>
<feature type="domain" description="Aminopeptidase N-like N-terminal" evidence="16">
    <location>
        <begin position="100"/>
        <end position="191"/>
    </location>
</feature>
<evidence type="ECO:0000256" key="5">
    <source>
        <dbReference type="ARBA" id="ARBA00015611"/>
    </source>
</evidence>
<evidence type="ECO:0000256" key="12">
    <source>
        <dbReference type="NCBIfam" id="TIGR02414"/>
    </source>
</evidence>
<protein>
    <recommendedName>
        <fullName evidence="5 12">Aminopeptidase N</fullName>
        <ecNumber evidence="4 12">3.4.11.2</ecNumber>
    </recommendedName>
</protein>
<feature type="domain" description="Peptidase M1 alanyl aminopeptidase Ig-like fold" evidence="14">
    <location>
        <begin position="449"/>
        <end position="559"/>
    </location>
</feature>
<evidence type="ECO:0000256" key="2">
    <source>
        <dbReference type="ARBA" id="ARBA00001947"/>
    </source>
</evidence>
<dbReference type="PANTHER" id="PTHR46322">
    <property type="entry name" value="PUROMYCIN-SENSITIVE AMINOPEPTIDASE"/>
    <property type="match status" value="1"/>
</dbReference>
<evidence type="ECO:0000256" key="7">
    <source>
        <dbReference type="ARBA" id="ARBA00022670"/>
    </source>
</evidence>
<dbReference type="InterPro" id="IPR042097">
    <property type="entry name" value="Aminopeptidase_N-like_N_sf"/>
</dbReference>
<keyword evidence="11" id="KW-0482">Metalloprotease</keyword>
<evidence type="ECO:0000256" key="9">
    <source>
        <dbReference type="ARBA" id="ARBA00022801"/>
    </source>
</evidence>
<evidence type="ECO:0000256" key="3">
    <source>
        <dbReference type="ARBA" id="ARBA00010136"/>
    </source>
</evidence>
<accession>A0A9X3EGP4</accession>
<keyword evidence="18" id="KW-1185">Reference proteome</keyword>
<dbReference type="InterPro" id="IPR024601">
    <property type="entry name" value="Peptidase_M1_pepN_C"/>
</dbReference>
<keyword evidence="6 17" id="KW-0031">Aminopeptidase</keyword>
<dbReference type="Pfam" id="PF17432">
    <property type="entry name" value="DUF3458_C"/>
    <property type="match status" value="1"/>
</dbReference>
<keyword evidence="8" id="KW-0479">Metal-binding</keyword>
<dbReference type="Gene3D" id="1.25.50.10">
    <property type="entry name" value="Peptidase M1, alanyl aminopeptidase, C-terminal domain"/>
    <property type="match status" value="1"/>
</dbReference>
<dbReference type="Pfam" id="PF01433">
    <property type="entry name" value="Peptidase_M1"/>
    <property type="match status" value="1"/>
</dbReference>
<evidence type="ECO:0000313" key="18">
    <source>
        <dbReference type="Proteomes" id="UP001150830"/>
    </source>
</evidence>
<dbReference type="InterPro" id="IPR035414">
    <property type="entry name" value="Peptidase_M1_pepN_Ig-like"/>
</dbReference>
<evidence type="ECO:0000259" key="16">
    <source>
        <dbReference type="Pfam" id="PF17900"/>
    </source>
</evidence>
<dbReference type="Gene3D" id="2.60.40.1840">
    <property type="match status" value="1"/>
</dbReference>
<keyword evidence="9 17" id="KW-0378">Hydrolase</keyword>
<dbReference type="Pfam" id="PF11940">
    <property type="entry name" value="DUF3458"/>
    <property type="match status" value="1"/>
</dbReference>
<dbReference type="InterPro" id="IPR027268">
    <property type="entry name" value="Peptidase_M4/M1_CTD_sf"/>
</dbReference>
<dbReference type="AlphaFoldDB" id="A0A9X3EGP4"/>
<evidence type="ECO:0000256" key="4">
    <source>
        <dbReference type="ARBA" id="ARBA00012564"/>
    </source>
</evidence>
<dbReference type="RefSeq" id="WP_283174610.1">
    <property type="nucleotide sequence ID" value="NZ_JAPNOA010000054.1"/>
</dbReference>
<proteinExistence type="inferred from homology"/>
<dbReference type="Proteomes" id="UP001150830">
    <property type="component" value="Unassembled WGS sequence"/>
</dbReference>
<organism evidence="17 18">
    <name type="scientific">Parathalassolituus penaei</name>
    <dbReference type="NCBI Taxonomy" id="2997323"/>
    <lineage>
        <taxon>Bacteria</taxon>
        <taxon>Pseudomonadati</taxon>
        <taxon>Pseudomonadota</taxon>
        <taxon>Gammaproteobacteria</taxon>
        <taxon>Oceanospirillales</taxon>
        <taxon>Oceanospirillaceae</taxon>
        <taxon>Parathalassolituus</taxon>
    </lineage>
</organism>
<dbReference type="GO" id="GO:0008237">
    <property type="term" value="F:metallopeptidase activity"/>
    <property type="evidence" value="ECO:0007669"/>
    <property type="project" value="UniProtKB-UniRule"/>
</dbReference>
<dbReference type="CDD" id="cd09600">
    <property type="entry name" value="M1_APN"/>
    <property type="match status" value="1"/>
</dbReference>
<dbReference type="EC" id="3.4.11.2" evidence="4 12"/>
<dbReference type="InterPro" id="IPR001930">
    <property type="entry name" value="Peptidase_M1"/>
</dbReference>
<dbReference type="PANTHER" id="PTHR46322:SF1">
    <property type="entry name" value="PUROMYCIN-SENSITIVE AMINOPEPTIDASE"/>
    <property type="match status" value="1"/>
</dbReference>
<dbReference type="SUPFAM" id="SSF55486">
    <property type="entry name" value="Metalloproteases ('zincins'), catalytic domain"/>
    <property type="match status" value="1"/>
</dbReference>
<dbReference type="FunFam" id="2.60.40.1840:FF:000001">
    <property type="entry name" value="Aminopeptidase N"/>
    <property type="match status" value="1"/>
</dbReference>
<evidence type="ECO:0000256" key="8">
    <source>
        <dbReference type="ARBA" id="ARBA00022723"/>
    </source>
</evidence>
<sequence length="881" mass="99049">MREAQPKSIFLKDYQQPAYWIVETGLTFELQDGYTDVYSRLQLQRNQSLTADGSLRLDGQQLETLEIRIDGRVLAADEYRIEGDSLFLSGLGENPVLEIHTRIQPEQNTALEGLYRSGSMYCTQCEAEGFRRITWYLDRPDVMSVFTTAIVADGSRYPVMLSNGNCVADEILENGRRKVTWHDPHRKPAYLFALVAGDLLCKEDTFTTMGGRNVALKIFVEPQNITKTEYALDALKRSMRWDEEVYGREYDLDIFMIVAVDDFNMGAMENKGLNIFNSSCVLANPATATDAAYQRIESIVAHEYFHNWSGNRVTCRDWFQLSLKEGFTVFRDACFSADMHSATVKRIEDANIMRTVQFAEDGGPMAHPVQPDSFIEISNFYTVTIYEKGAEVVGMLHKILGKDGFRKGTDLYFDRHDGQAVTIYDFVKAMEDANGVDLTQFRLWYKQAGTPVVSASSEYRGDVGELHLTLRQSCPDTPGQTAKKAMWIPVQMGLIDSQGNDMPVNVSPAVNADGLATWTASSQVLHLTEAEQTFVFSGLTEKPVLSLFRDFSAPVRVEMQQTDDELLFRLQHDNDGFNRWDAGQRLMLNWIAQAERSEFELPAKARAVLAGLLADSTLDAAMVSYLLTLPSEAYVSEFRDVVDPQAIHLGRKRVRLALAMALKDEFAACYQRLLQHGEYRPEPAQMTARALKNLALSYWCEASDAGLNMAMRQFETADNMTDQMAALVALVNSGDAELAQRSLDAFYQQWKQDVLVVNQWLSVQSGSAETGTLEHVSRLLSHEAFDWRNPNKIRSVVGAFANQALCNFHRTDGAGYVWLADAVIRLNATNPQIASRLLTPLTKWRRLVPVLSALMRAQLERIAATQDLSPDVYEVVSKSLA</sequence>
<evidence type="ECO:0000259" key="14">
    <source>
        <dbReference type="Pfam" id="PF11940"/>
    </source>
</evidence>
<evidence type="ECO:0000259" key="15">
    <source>
        <dbReference type="Pfam" id="PF17432"/>
    </source>
</evidence>
<dbReference type="SUPFAM" id="SSF63737">
    <property type="entry name" value="Leukotriene A4 hydrolase N-terminal domain"/>
    <property type="match status" value="1"/>
</dbReference>
<dbReference type="Gene3D" id="1.10.390.10">
    <property type="entry name" value="Neutral Protease Domain 2"/>
    <property type="match status" value="1"/>
</dbReference>
<dbReference type="InterPro" id="IPR012779">
    <property type="entry name" value="Peptidase_M1_pepN"/>
</dbReference>
<dbReference type="InterPro" id="IPR014782">
    <property type="entry name" value="Peptidase_M1_dom"/>
</dbReference>
<dbReference type="NCBIfam" id="TIGR02414">
    <property type="entry name" value="pepN_proteo"/>
    <property type="match status" value="1"/>
</dbReference>
<dbReference type="GO" id="GO:0006508">
    <property type="term" value="P:proteolysis"/>
    <property type="evidence" value="ECO:0007669"/>
    <property type="project" value="UniProtKB-UniRule"/>
</dbReference>
<dbReference type="PRINTS" id="PR00756">
    <property type="entry name" value="ALADIPTASE"/>
</dbReference>
<evidence type="ECO:0000256" key="10">
    <source>
        <dbReference type="ARBA" id="ARBA00022833"/>
    </source>
</evidence>
<evidence type="ECO:0000256" key="6">
    <source>
        <dbReference type="ARBA" id="ARBA00022438"/>
    </source>
</evidence>
<evidence type="ECO:0000256" key="1">
    <source>
        <dbReference type="ARBA" id="ARBA00000098"/>
    </source>
</evidence>
<gene>
    <name evidence="17" type="primary">pepN</name>
    <name evidence="17" type="ORF">OUO13_14485</name>
</gene>
<dbReference type="Pfam" id="PF17900">
    <property type="entry name" value="Peptidase_M1_N"/>
    <property type="match status" value="1"/>
</dbReference>
<comment type="similarity">
    <text evidence="3">Belongs to the peptidase M1 family.</text>
</comment>